<dbReference type="InterPro" id="IPR009057">
    <property type="entry name" value="Homeodomain-like_sf"/>
</dbReference>
<evidence type="ECO:0000259" key="6">
    <source>
        <dbReference type="PROSITE" id="PS50977"/>
    </source>
</evidence>
<dbReference type="SUPFAM" id="SSF48498">
    <property type="entry name" value="Tetracyclin repressor-like, C-terminal domain"/>
    <property type="match status" value="1"/>
</dbReference>
<dbReference type="PROSITE" id="PS50977">
    <property type="entry name" value="HTH_TETR_2"/>
    <property type="match status" value="1"/>
</dbReference>
<dbReference type="Pfam" id="PF16859">
    <property type="entry name" value="TetR_C_11"/>
    <property type="match status" value="1"/>
</dbReference>
<evidence type="ECO:0000256" key="1">
    <source>
        <dbReference type="ARBA" id="ARBA00023015"/>
    </source>
</evidence>
<sequence length="203" mass="21502">MSTNAPAVQGADQASHPSRRRRGPALQEAIFSAVFDQINEIGYARLTMDRIAAAAGTSKAVLYRRWESRESLVLDALRESLPTVPEPPAGQSLRADLLHVLEAVRSAFTVTKGTTFHLVAAEAGGDCRALADERVFVPAHRVILGVLGRATGRGEISAELVTDLIAGIGPALLRSQAIDGPVPDPATVTAIVDEILLPLLTAR</sequence>
<dbReference type="PANTHER" id="PTHR30055">
    <property type="entry name" value="HTH-TYPE TRANSCRIPTIONAL REGULATOR RUTR"/>
    <property type="match status" value="1"/>
</dbReference>
<keyword evidence="3" id="KW-0804">Transcription</keyword>
<dbReference type="InterPro" id="IPR050109">
    <property type="entry name" value="HTH-type_TetR-like_transc_reg"/>
</dbReference>
<evidence type="ECO:0000313" key="7">
    <source>
        <dbReference type="EMBL" id="KLL11701.1"/>
    </source>
</evidence>
<comment type="caution">
    <text evidence="7">The sequence shown here is derived from an EMBL/GenBank/DDBJ whole genome shotgun (WGS) entry which is preliminary data.</text>
</comment>
<dbReference type="SUPFAM" id="SSF46689">
    <property type="entry name" value="Homeodomain-like"/>
    <property type="match status" value="1"/>
</dbReference>
<evidence type="ECO:0000256" key="4">
    <source>
        <dbReference type="PROSITE-ProRule" id="PRU00335"/>
    </source>
</evidence>
<protein>
    <recommendedName>
        <fullName evidence="6">HTH tetR-type domain-containing protein</fullName>
    </recommendedName>
</protein>
<evidence type="ECO:0000256" key="2">
    <source>
        <dbReference type="ARBA" id="ARBA00023125"/>
    </source>
</evidence>
<dbReference type="RefSeq" id="WP_047222809.1">
    <property type="nucleotide sequence ID" value="NZ_JWIO01000013.1"/>
</dbReference>
<feature type="DNA-binding region" description="H-T-H motif" evidence="4">
    <location>
        <begin position="47"/>
        <end position="66"/>
    </location>
</feature>
<accession>A0ABR5F4R1</accession>
<keyword evidence="2 4" id="KW-0238">DNA-binding</keyword>
<feature type="region of interest" description="Disordered" evidence="5">
    <location>
        <begin position="1"/>
        <end position="22"/>
    </location>
</feature>
<keyword evidence="8" id="KW-1185">Reference proteome</keyword>
<dbReference type="Pfam" id="PF00440">
    <property type="entry name" value="TetR_N"/>
    <property type="match status" value="1"/>
</dbReference>
<dbReference type="EMBL" id="JWIO01000013">
    <property type="protein sequence ID" value="KLL11701.1"/>
    <property type="molecule type" value="Genomic_DNA"/>
</dbReference>
<keyword evidence="1" id="KW-0805">Transcription regulation</keyword>
<dbReference type="PANTHER" id="PTHR30055:SF148">
    <property type="entry name" value="TETR-FAMILY TRANSCRIPTIONAL REGULATOR"/>
    <property type="match status" value="1"/>
</dbReference>
<evidence type="ECO:0000313" key="8">
    <source>
        <dbReference type="Proteomes" id="UP000035425"/>
    </source>
</evidence>
<gene>
    <name evidence="7" type="ORF">FrCorBMG51_09930</name>
</gene>
<dbReference type="InterPro" id="IPR001647">
    <property type="entry name" value="HTH_TetR"/>
</dbReference>
<reference evidence="7 8" key="1">
    <citation type="submission" date="2014-12" db="EMBL/GenBank/DDBJ databases">
        <title>Frankia sp. BMG5.1 draft genome.</title>
        <authorList>
            <person name="Gtari M."/>
            <person name="Ghodhbane-Gtari F."/>
            <person name="Nouioui I."/>
            <person name="Ktari A."/>
            <person name="Hezbri K."/>
            <person name="Mimouni W."/>
            <person name="Sbissi I."/>
            <person name="Ayari A."/>
            <person name="Yamanaka T."/>
            <person name="Normand P."/>
            <person name="Tisa L.S."/>
            <person name="Boudabous A."/>
        </authorList>
    </citation>
    <scope>NUCLEOTIDE SEQUENCE [LARGE SCALE GENOMIC DNA]</scope>
    <source>
        <strain evidence="7 8">BMG5.1</strain>
    </source>
</reference>
<name>A0ABR5F4R1_9ACTN</name>
<evidence type="ECO:0000256" key="3">
    <source>
        <dbReference type="ARBA" id="ARBA00023163"/>
    </source>
</evidence>
<dbReference type="Gene3D" id="1.10.357.10">
    <property type="entry name" value="Tetracycline Repressor, domain 2"/>
    <property type="match status" value="1"/>
</dbReference>
<dbReference type="InterPro" id="IPR036271">
    <property type="entry name" value="Tet_transcr_reg_TetR-rel_C_sf"/>
</dbReference>
<dbReference type="Gene3D" id="1.10.10.60">
    <property type="entry name" value="Homeodomain-like"/>
    <property type="match status" value="1"/>
</dbReference>
<dbReference type="InterPro" id="IPR011075">
    <property type="entry name" value="TetR_C"/>
</dbReference>
<feature type="domain" description="HTH tetR-type" evidence="6">
    <location>
        <begin position="24"/>
        <end position="84"/>
    </location>
</feature>
<proteinExistence type="predicted"/>
<dbReference type="Proteomes" id="UP000035425">
    <property type="component" value="Unassembled WGS sequence"/>
</dbReference>
<organism evidence="7 8">
    <name type="scientific">Protofrankia coriariae</name>
    <dbReference type="NCBI Taxonomy" id="1562887"/>
    <lineage>
        <taxon>Bacteria</taxon>
        <taxon>Bacillati</taxon>
        <taxon>Actinomycetota</taxon>
        <taxon>Actinomycetes</taxon>
        <taxon>Frankiales</taxon>
        <taxon>Frankiaceae</taxon>
        <taxon>Protofrankia</taxon>
    </lineage>
</organism>
<evidence type="ECO:0000256" key="5">
    <source>
        <dbReference type="SAM" id="MobiDB-lite"/>
    </source>
</evidence>